<accession>A0ABQ5QXB2</accession>
<evidence type="ECO:0000259" key="5">
    <source>
        <dbReference type="Pfam" id="PF13638"/>
    </source>
</evidence>
<evidence type="ECO:0000256" key="3">
    <source>
        <dbReference type="ARBA" id="ARBA00022801"/>
    </source>
</evidence>
<dbReference type="RefSeq" id="WP_281898649.1">
    <property type="nucleotide sequence ID" value="NZ_BSDI01000021.1"/>
</dbReference>
<dbReference type="Gene3D" id="3.40.50.1010">
    <property type="entry name" value="5'-nuclease"/>
    <property type="match status" value="1"/>
</dbReference>
<dbReference type="EMBL" id="BSDI01000021">
    <property type="protein sequence ID" value="GLH99168.1"/>
    <property type="molecule type" value="Genomic_DNA"/>
</dbReference>
<dbReference type="Pfam" id="PF13638">
    <property type="entry name" value="PIN_4"/>
    <property type="match status" value="1"/>
</dbReference>
<evidence type="ECO:0000256" key="2">
    <source>
        <dbReference type="ARBA" id="ARBA00022723"/>
    </source>
</evidence>
<evidence type="ECO:0000256" key="1">
    <source>
        <dbReference type="ARBA" id="ARBA00022722"/>
    </source>
</evidence>
<dbReference type="InterPro" id="IPR002716">
    <property type="entry name" value="PIN_dom"/>
</dbReference>
<keyword evidence="2" id="KW-0479">Metal-binding</keyword>
<sequence>MVNRRTSPPTYVERLLTELDEIHTAYVNVVAASAIDNIDPNRGNAYGAFFGFPEWGWGRSDSARDWEPRFRLLFPHPTPTVTQRLDDHLNRLERWLVRECGDHDIPPALEWAAEMINADVADLRALTELLPRDEYATRLVVDTNTLIDNPDLAAHVGTLGRRYMAHLLPVVLRELDDLKRAGRTQDLREAAKRADRRLKGLRTNGDVRTGVRVAGDVYAVFEHIEPKADQLPSWLDPTVPDDRFVASTLLLQSEHPGSALYAATSDINLQTKLAAVGLPFVELP</sequence>
<name>A0ABQ5QXB2_9ACTN</name>
<comment type="caution">
    <text evidence="6">The sequence shown here is derived from an EMBL/GenBank/DDBJ whole genome shotgun (WGS) entry which is preliminary data.</text>
</comment>
<gene>
    <name evidence="6" type="ORF">Pa4123_44430</name>
</gene>
<keyword evidence="4" id="KW-0460">Magnesium</keyword>
<organism evidence="6 7">
    <name type="scientific">Phytohabitans aurantiacus</name>
    <dbReference type="NCBI Taxonomy" id="3016789"/>
    <lineage>
        <taxon>Bacteria</taxon>
        <taxon>Bacillati</taxon>
        <taxon>Actinomycetota</taxon>
        <taxon>Actinomycetes</taxon>
        <taxon>Micromonosporales</taxon>
        <taxon>Micromonosporaceae</taxon>
    </lineage>
</organism>
<dbReference type="Proteomes" id="UP001144280">
    <property type="component" value="Unassembled WGS sequence"/>
</dbReference>
<keyword evidence="7" id="KW-1185">Reference proteome</keyword>
<evidence type="ECO:0000256" key="4">
    <source>
        <dbReference type="ARBA" id="ARBA00022842"/>
    </source>
</evidence>
<reference evidence="6" key="1">
    <citation type="submission" date="2022-12" db="EMBL/GenBank/DDBJ databases">
        <title>New Phytohabitans aurantiacus sp. RD004123 nov., an actinomycete isolated from soil.</title>
        <authorList>
            <person name="Triningsih D.W."/>
            <person name="Harunari E."/>
            <person name="Igarashi Y."/>
        </authorList>
    </citation>
    <scope>NUCLEOTIDE SEQUENCE</scope>
    <source>
        <strain evidence="6">RD004123</strain>
    </source>
</reference>
<proteinExistence type="predicted"/>
<feature type="domain" description="PIN" evidence="5">
    <location>
        <begin position="139"/>
        <end position="279"/>
    </location>
</feature>
<keyword evidence="1" id="KW-0540">Nuclease</keyword>
<evidence type="ECO:0000313" key="7">
    <source>
        <dbReference type="Proteomes" id="UP001144280"/>
    </source>
</evidence>
<protein>
    <recommendedName>
        <fullName evidence="5">PIN domain-containing protein</fullName>
    </recommendedName>
</protein>
<evidence type="ECO:0000313" key="6">
    <source>
        <dbReference type="EMBL" id="GLH99168.1"/>
    </source>
</evidence>
<keyword evidence="3" id="KW-0378">Hydrolase</keyword>